<evidence type="ECO:0000313" key="2">
    <source>
        <dbReference type="EMBL" id="MBY83096.1"/>
    </source>
</evidence>
<protein>
    <submittedName>
        <fullName evidence="2">Repressor of the inhibitor of the protein kinase</fullName>
    </submittedName>
</protein>
<proteinExistence type="predicted"/>
<dbReference type="EMBL" id="GGMS01013893">
    <property type="protein sequence ID" value="MBY83096.1"/>
    <property type="molecule type" value="Transcribed_RNA"/>
</dbReference>
<keyword evidence="2" id="KW-0808">Transferase</keyword>
<organism evidence="2">
    <name type="scientific">Sipha flava</name>
    <name type="common">yellow sugarcane aphid</name>
    <dbReference type="NCBI Taxonomy" id="143950"/>
    <lineage>
        <taxon>Eukaryota</taxon>
        <taxon>Metazoa</taxon>
        <taxon>Ecdysozoa</taxon>
        <taxon>Arthropoda</taxon>
        <taxon>Hexapoda</taxon>
        <taxon>Insecta</taxon>
        <taxon>Pterygota</taxon>
        <taxon>Neoptera</taxon>
        <taxon>Paraneoptera</taxon>
        <taxon>Hemiptera</taxon>
        <taxon>Sternorrhyncha</taxon>
        <taxon>Aphidomorpha</taxon>
        <taxon>Aphidoidea</taxon>
        <taxon>Aphididae</taxon>
        <taxon>Sipha</taxon>
    </lineage>
</organism>
<feature type="domain" description="DUF4371" evidence="1">
    <location>
        <begin position="227"/>
        <end position="381"/>
    </location>
</feature>
<dbReference type="Pfam" id="PF14291">
    <property type="entry name" value="DUF4371"/>
    <property type="match status" value="1"/>
</dbReference>
<evidence type="ECO:0000259" key="1">
    <source>
        <dbReference type="Pfam" id="PF14291"/>
    </source>
</evidence>
<dbReference type="PANTHER" id="PTHR45749:SF21">
    <property type="entry name" value="DUF4371 DOMAIN-CONTAINING PROTEIN"/>
    <property type="match status" value="1"/>
</dbReference>
<dbReference type="AlphaFoldDB" id="A0A2S2QZC3"/>
<name>A0A2S2QZC3_9HEMI</name>
<sequence length="518" mass="59321">MDTSTDKKRSSSKISSFFKPISKKTTVKCNIPEEHISDNSVKELNSNIDSVLATSSHDFHLHSNDIGDYIGKNIDNYTKRELLVNHWVPPTNYIFPFSEHNKNGKLIRRFLGQQHLNNFIWLVFSPSKQGLYCKYCPLFNVQKQGGFQRNVELQKLVTQPLTKFAKLQGNTGDLHRHEITRYHNESVQMAKLFLQNYNNPKLQIHNLLDTKRMQEIKENQERLIPIIESIIFLGRQNIPFRGHRDDGQLDLSSTIEDGRSSINEGNFKELLKFRVKAGDSMLENHLKNSSSKATYISKTIQIELNDLCGKEILDSILKKITDKDIFYSTIFDETLDVSKRSQISLVIRYIDEITIREDFVAFIDAFDEAQLIQLRSSTNKLSDDEEVNIDSSFENYESCKNVEEISITGKMLEQIVLNQLRKMGLNLNKYVGIGTDGCSVMTSEICGAVAEIIKSSPNVRRCPCYNHSLNISISKSSKVQSIRNLVGIIKEVVGSKTYSYFEEVCWPSANRTMRNEMG</sequence>
<dbReference type="OrthoDB" id="6624484at2759"/>
<dbReference type="InterPro" id="IPR025398">
    <property type="entry name" value="DUF4371"/>
</dbReference>
<keyword evidence="2" id="KW-0418">Kinase</keyword>
<dbReference type="GO" id="GO:0016301">
    <property type="term" value="F:kinase activity"/>
    <property type="evidence" value="ECO:0007669"/>
    <property type="project" value="UniProtKB-KW"/>
</dbReference>
<gene>
    <name evidence="2" type="primary">PRKRIR_13</name>
    <name evidence="2" type="ORF">g.176800</name>
</gene>
<dbReference type="PANTHER" id="PTHR45749">
    <property type="match status" value="1"/>
</dbReference>
<accession>A0A2S2QZC3</accession>
<reference evidence="2" key="1">
    <citation type="submission" date="2018-04" db="EMBL/GenBank/DDBJ databases">
        <title>Transcriptome assembly of Sipha flava.</title>
        <authorList>
            <person name="Scully E.D."/>
            <person name="Geib S.M."/>
            <person name="Palmer N.A."/>
            <person name="Koch K."/>
            <person name="Bradshaw J."/>
            <person name="Heng-Moss T."/>
            <person name="Sarath G."/>
        </authorList>
    </citation>
    <scope>NUCLEOTIDE SEQUENCE</scope>
</reference>